<dbReference type="EMBL" id="JAANIU010014355">
    <property type="protein sequence ID" value="KAG1529685.1"/>
    <property type="molecule type" value="Genomic_DNA"/>
</dbReference>
<evidence type="ECO:0000313" key="5">
    <source>
        <dbReference type="EMBL" id="KAG1529685.1"/>
    </source>
</evidence>
<proteinExistence type="predicted"/>
<comment type="subcellular location">
    <subcellularLocation>
        <location evidence="1">Cell membrane</location>
        <topology evidence="1">Multi-pass membrane protein</topology>
    </subcellularLocation>
</comment>
<accession>A0A9P6XPL0</accession>
<name>A0A9P6XPL0_9FUNG</name>
<sequence length="79" mass="9096">MAWGWRIAFLASAAMVLVGMYIRLNIKETPEFTAVKESNAESRIPFFDMLKRYPGNVFKGMGARYIDGVFFNVSREPKR</sequence>
<dbReference type="AlphaFoldDB" id="A0A9P6XPL0"/>
<evidence type="ECO:0008006" key="7">
    <source>
        <dbReference type="Google" id="ProtNLM"/>
    </source>
</evidence>
<dbReference type="PANTHER" id="PTHR43045:SF1">
    <property type="entry name" value="SHIKIMATE TRANSPORTER"/>
    <property type="match status" value="1"/>
</dbReference>
<keyword evidence="4" id="KW-0812">Transmembrane</keyword>
<evidence type="ECO:0000256" key="4">
    <source>
        <dbReference type="SAM" id="Phobius"/>
    </source>
</evidence>
<feature type="transmembrane region" description="Helical" evidence="4">
    <location>
        <begin position="6"/>
        <end position="24"/>
    </location>
</feature>
<protein>
    <recommendedName>
        <fullName evidence="7">Major facilitator superfamily (MFS) profile domain-containing protein</fullName>
    </recommendedName>
</protein>
<dbReference type="Proteomes" id="UP000740926">
    <property type="component" value="Unassembled WGS sequence"/>
</dbReference>
<keyword evidence="3" id="KW-1003">Cell membrane</keyword>
<evidence type="ECO:0000256" key="2">
    <source>
        <dbReference type="ARBA" id="ARBA00022448"/>
    </source>
</evidence>
<dbReference type="InterPro" id="IPR036259">
    <property type="entry name" value="MFS_trans_sf"/>
</dbReference>
<comment type="caution">
    <text evidence="5">The sequence shown here is derived from an EMBL/GenBank/DDBJ whole genome shotgun (WGS) entry which is preliminary data.</text>
</comment>
<keyword evidence="2" id="KW-0813">Transport</keyword>
<keyword evidence="4" id="KW-1133">Transmembrane helix</keyword>
<dbReference type="PANTHER" id="PTHR43045">
    <property type="entry name" value="SHIKIMATE TRANSPORTER"/>
    <property type="match status" value="1"/>
</dbReference>
<evidence type="ECO:0000256" key="1">
    <source>
        <dbReference type="ARBA" id="ARBA00004651"/>
    </source>
</evidence>
<gene>
    <name evidence="5" type="ORF">G6F50_017831</name>
</gene>
<reference evidence="5 6" key="1">
    <citation type="journal article" date="2020" name="Microb. Genom.">
        <title>Genetic diversity of clinical and environmental Mucorales isolates obtained from an investigation of mucormycosis cases among solid organ transplant recipients.</title>
        <authorList>
            <person name="Nguyen M.H."/>
            <person name="Kaul D."/>
            <person name="Muto C."/>
            <person name="Cheng S.J."/>
            <person name="Richter R.A."/>
            <person name="Bruno V.M."/>
            <person name="Liu G."/>
            <person name="Beyhan S."/>
            <person name="Sundermann A.J."/>
            <person name="Mounaud S."/>
            <person name="Pasculle A.W."/>
            <person name="Nierman W.C."/>
            <person name="Driscoll E."/>
            <person name="Cumbie R."/>
            <person name="Clancy C.J."/>
            <person name="Dupont C.L."/>
        </authorList>
    </citation>
    <scope>NUCLEOTIDE SEQUENCE [LARGE SCALE GENOMIC DNA]</scope>
    <source>
        <strain evidence="5 6">GL24</strain>
    </source>
</reference>
<keyword evidence="6" id="KW-1185">Reference proteome</keyword>
<dbReference type="GO" id="GO:0005886">
    <property type="term" value="C:plasma membrane"/>
    <property type="evidence" value="ECO:0007669"/>
    <property type="project" value="UniProtKB-SubCell"/>
</dbReference>
<evidence type="ECO:0000256" key="3">
    <source>
        <dbReference type="ARBA" id="ARBA00022475"/>
    </source>
</evidence>
<keyword evidence="4" id="KW-0472">Membrane</keyword>
<organism evidence="5 6">
    <name type="scientific">Rhizopus delemar</name>
    <dbReference type="NCBI Taxonomy" id="936053"/>
    <lineage>
        <taxon>Eukaryota</taxon>
        <taxon>Fungi</taxon>
        <taxon>Fungi incertae sedis</taxon>
        <taxon>Mucoromycota</taxon>
        <taxon>Mucoromycotina</taxon>
        <taxon>Mucoromycetes</taxon>
        <taxon>Mucorales</taxon>
        <taxon>Mucorineae</taxon>
        <taxon>Rhizopodaceae</taxon>
        <taxon>Rhizopus</taxon>
    </lineage>
</organism>
<evidence type="ECO:0000313" key="6">
    <source>
        <dbReference type="Proteomes" id="UP000740926"/>
    </source>
</evidence>
<dbReference type="SUPFAM" id="SSF103473">
    <property type="entry name" value="MFS general substrate transporter"/>
    <property type="match status" value="1"/>
</dbReference>